<proteinExistence type="predicted"/>
<dbReference type="Proteomes" id="UP000768462">
    <property type="component" value="Unassembled WGS sequence"/>
</dbReference>
<organism evidence="1 2">
    <name type="scientific">Clostridium sulfidigenes</name>
    <dbReference type="NCBI Taxonomy" id="318464"/>
    <lineage>
        <taxon>Bacteria</taxon>
        <taxon>Bacillati</taxon>
        <taxon>Bacillota</taxon>
        <taxon>Clostridia</taxon>
        <taxon>Eubacteriales</taxon>
        <taxon>Clostridiaceae</taxon>
        <taxon>Clostridium</taxon>
    </lineage>
</organism>
<sequence>MEVTDIILNLEKDVEEYFITDQQDALIAILKAENALFLDTGFISRFANAPLEIMGDFFKEKCVLIVTDLVIYELSEKDGRRISNHARDFFKRISEQGIKLVLIKEMSLPSQLGEYISKSPLERNRDFVALLCKNKAALSSLAQAIKELTAKYKDILANDYKVSKNASFTTDVIRELVSRKKEKDSLAEELIIVCILLIMELPKGGKMFFCTHDHASIARFNKAVQTTVPDLEDRACAVSLYSFVAFLIKIGVLKESEKEQIIMFLKKVYGNRIKVVKTAQLPAQAFKEELTPEEIAIGMLRGENYLLMMSHG</sequence>
<evidence type="ECO:0000313" key="2">
    <source>
        <dbReference type="Proteomes" id="UP000768462"/>
    </source>
</evidence>
<protein>
    <submittedName>
        <fullName evidence="1">Uncharacterized protein</fullName>
    </submittedName>
</protein>
<comment type="caution">
    <text evidence="1">The sequence shown here is derived from an EMBL/GenBank/DDBJ whole genome shotgun (WGS) entry which is preliminary data.</text>
</comment>
<accession>A0A927WAH2</accession>
<reference evidence="1" key="1">
    <citation type="submission" date="2019-04" db="EMBL/GenBank/DDBJ databases">
        <title>Evolution of Biomass-Degrading Anaerobic Consortia Revealed by Metagenomics.</title>
        <authorList>
            <person name="Peng X."/>
        </authorList>
    </citation>
    <scope>NUCLEOTIDE SEQUENCE</scope>
    <source>
        <strain evidence="1">SIG254</strain>
    </source>
</reference>
<dbReference type="EMBL" id="SVCM01000208">
    <property type="protein sequence ID" value="MBE6061881.1"/>
    <property type="molecule type" value="Genomic_DNA"/>
</dbReference>
<evidence type="ECO:0000313" key="1">
    <source>
        <dbReference type="EMBL" id="MBE6061881.1"/>
    </source>
</evidence>
<gene>
    <name evidence="1" type="ORF">E7215_17220</name>
</gene>
<name>A0A927WAH2_9CLOT</name>
<dbReference type="AlphaFoldDB" id="A0A927WAH2"/>